<dbReference type="InterPro" id="IPR036188">
    <property type="entry name" value="FAD/NAD-bd_sf"/>
</dbReference>
<feature type="chain" id="PRO_5040323997" evidence="1">
    <location>
        <begin position="18"/>
        <end position="476"/>
    </location>
</feature>
<dbReference type="GeneID" id="70288237"/>
<protein>
    <submittedName>
        <fullName evidence="2">FAD dependent oxidoreductase</fullName>
    </submittedName>
</protein>
<dbReference type="Gene3D" id="3.30.70.1990">
    <property type="match status" value="1"/>
</dbReference>
<keyword evidence="3" id="KW-1185">Reference proteome</keyword>
<dbReference type="AlphaFoldDB" id="A0A9P7ZLW6"/>
<evidence type="ECO:0000313" key="3">
    <source>
        <dbReference type="Proteomes" id="UP000887229"/>
    </source>
</evidence>
<reference evidence="2" key="1">
    <citation type="journal article" date="2021" name="IMA Fungus">
        <title>Genomic characterization of three marine fungi, including Emericellopsis atlantica sp. nov. with signatures of a generalist lifestyle and marine biomass degradation.</title>
        <authorList>
            <person name="Hagestad O.C."/>
            <person name="Hou L."/>
            <person name="Andersen J.H."/>
            <person name="Hansen E.H."/>
            <person name="Altermark B."/>
            <person name="Li C."/>
            <person name="Kuhnert E."/>
            <person name="Cox R.J."/>
            <person name="Crous P.W."/>
            <person name="Spatafora J.W."/>
            <person name="Lail K."/>
            <person name="Amirebrahimi M."/>
            <person name="Lipzen A."/>
            <person name="Pangilinan J."/>
            <person name="Andreopoulos W."/>
            <person name="Hayes R.D."/>
            <person name="Ng V."/>
            <person name="Grigoriev I.V."/>
            <person name="Jackson S.A."/>
            <person name="Sutton T.D.S."/>
            <person name="Dobson A.D.W."/>
            <person name="Rama T."/>
        </authorList>
    </citation>
    <scope>NUCLEOTIDE SEQUENCE</scope>
    <source>
        <strain evidence="2">TS7</strain>
    </source>
</reference>
<name>A0A9P7ZLW6_9HYPO</name>
<feature type="signal peptide" evidence="1">
    <location>
        <begin position="1"/>
        <end position="17"/>
    </location>
</feature>
<proteinExistence type="predicted"/>
<accession>A0A9P7ZLW6</accession>
<dbReference type="Gene3D" id="3.50.50.60">
    <property type="entry name" value="FAD/NAD(P)-binding domain"/>
    <property type="match status" value="1"/>
</dbReference>
<evidence type="ECO:0000256" key="1">
    <source>
        <dbReference type="SAM" id="SignalP"/>
    </source>
</evidence>
<dbReference type="InterPro" id="IPR050464">
    <property type="entry name" value="Zeta_carotene_desat/Oxidored"/>
</dbReference>
<dbReference type="OrthoDB" id="68575at2759"/>
<dbReference type="PANTHER" id="PTHR42923:SF26">
    <property type="entry name" value="FMN REDUCTASE LOT6, PUTATIVE (AFU_ORTHOLOGUE AFUA_7G06600)-RELATED"/>
    <property type="match status" value="1"/>
</dbReference>
<dbReference type="EMBL" id="MU251254">
    <property type="protein sequence ID" value="KAG9254351.1"/>
    <property type="molecule type" value="Genomic_DNA"/>
</dbReference>
<dbReference type="Gene3D" id="1.10.405.20">
    <property type="match status" value="1"/>
</dbReference>
<dbReference type="RefSeq" id="XP_046118275.1">
    <property type="nucleotide sequence ID" value="XM_046257334.1"/>
</dbReference>
<keyword evidence="1" id="KW-0732">Signal</keyword>
<dbReference type="PANTHER" id="PTHR42923">
    <property type="entry name" value="PROTOPORPHYRINOGEN OXIDASE"/>
    <property type="match status" value="1"/>
</dbReference>
<sequence>MRSTLVAAAALVSGVVAKKNCCSKTIKKDVAVIGGGASGSHAAVWLRDHGRTNVVIEKAEQLGGHTSFYKDPVSGMDINVGVQGWMEYENGYNFPHRMGIPTTGSMSFTPNQNYFIDFASGEPVEGYQAPASDAMVAALQKYLEVLYKYEDYLLPGFENFPEPDAIPEDLTMPFGDFVVKYGIEAGVPQIWDATAQGLGNTMEVATMFVMQASGVPMIEAFLGTAQSALPPSGRLYDLYEAVADFLGEDVLYNSTVVKATREEGKPISLQVQDHGDGSITCVEAKRLLIAIQPTMGAMKAFDLDQQENDVFDKIGYSTVYAGVLRHPSLKPLNAYSHRLPGPASLNYTDFPEAAQVGRMDYLGGTEDLYQFTAVGTDQDTPESMKALIAESIDTMMAAGTIPESDGEVTFEAFANHGLMHPRVSAEELYDGFIQKQVALQGHRDTWYTGAAFSAGFSTVVWEYNEKVLPDLVRGSY</sequence>
<comment type="caution">
    <text evidence="2">The sequence shown here is derived from an EMBL/GenBank/DDBJ whole genome shotgun (WGS) entry which is preliminary data.</text>
</comment>
<dbReference type="Proteomes" id="UP000887229">
    <property type="component" value="Unassembled WGS sequence"/>
</dbReference>
<dbReference type="GO" id="GO:0016491">
    <property type="term" value="F:oxidoreductase activity"/>
    <property type="evidence" value="ECO:0007669"/>
    <property type="project" value="TreeGrafter"/>
</dbReference>
<dbReference type="SUPFAM" id="SSF51905">
    <property type="entry name" value="FAD/NAD(P)-binding domain"/>
    <property type="match status" value="1"/>
</dbReference>
<dbReference type="Pfam" id="PF13450">
    <property type="entry name" value="NAD_binding_8"/>
    <property type="match status" value="1"/>
</dbReference>
<organism evidence="2 3">
    <name type="scientific">Emericellopsis atlantica</name>
    <dbReference type="NCBI Taxonomy" id="2614577"/>
    <lineage>
        <taxon>Eukaryota</taxon>
        <taxon>Fungi</taxon>
        <taxon>Dikarya</taxon>
        <taxon>Ascomycota</taxon>
        <taxon>Pezizomycotina</taxon>
        <taxon>Sordariomycetes</taxon>
        <taxon>Hypocreomycetidae</taxon>
        <taxon>Hypocreales</taxon>
        <taxon>Bionectriaceae</taxon>
        <taxon>Emericellopsis</taxon>
    </lineage>
</organism>
<gene>
    <name evidence="2" type="ORF">F5Z01DRAFT_102636</name>
</gene>
<evidence type="ECO:0000313" key="2">
    <source>
        <dbReference type="EMBL" id="KAG9254351.1"/>
    </source>
</evidence>